<keyword evidence="5 12" id="KW-0520">NAD</keyword>
<dbReference type="SUPFAM" id="SSF51735">
    <property type="entry name" value="NAD(P)-binding Rossmann-fold domains"/>
    <property type="match status" value="1"/>
</dbReference>
<dbReference type="AlphaFoldDB" id="A0A146G6F7"/>
<dbReference type="Gene3D" id="3.90.1820.10">
    <property type="entry name" value="AglA-like glucosidase"/>
    <property type="match status" value="1"/>
</dbReference>
<evidence type="ECO:0000256" key="12">
    <source>
        <dbReference type="RuleBase" id="RU361152"/>
    </source>
</evidence>
<dbReference type="GO" id="GO:0016616">
    <property type="term" value="F:oxidoreductase activity, acting on the CH-OH group of donors, NAD or NADP as acceptor"/>
    <property type="evidence" value="ECO:0007669"/>
    <property type="project" value="InterPro"/>
</dbReference>
<keyword evidence="7" id="KW-0119">Carbohydrate metabolism</keyword>
<evidence type="ECO:0000256" key="4">
    <source>
        <dbReference type="ARBA" id="ARBA00022801"/>
    </source>
</evidence>
<dbReference type="OrthoDB" id="9808275at2"/>
<keyword evidence="4 12" id="KW-0378">Hydrolase</keyword>
<dbReference type="InterPro" id="IPR036291">
    <property type="entry name" value="NAD(P)-bd_dom_sf"/>
</dbReference>
<sequence length="471" mass="51619">MPSKKITFIGGGSYQWVPVLFRDIAVNPFLKDATFVLHDIDLERNDELAHACRAIARKTGTNIRVETESNLNRALTGAAAVVLCISTGGLDAMEIDLEIPKRHGIYQSVGDSTGPGGIFRTLRNIPIVVDLVRRMEDYCPSAWLLNLTNPMNQIVRAVQQTSRIRVVGLCHEYKSFMTTLEKVLGLKDWHDSVSAKISGINHFAWITDLRIDGQDGLEMLRARLENGEATEVAGAGNDVNPSHSLSGNQIKFALFERYGAVPYPGDRHLAEFFPYFLSEKTGYGQAFGVKLTEISDRRGWITWYKERIAEWSNDDPDSVPLEPSEESLAPILAALIGGGPATIQPATLPNEGQVANLPLGTSVETLATFHGDSVFPHAGGELPLAITAILEKHSHIQDLTVEAALEGDREKALQAMLADPLNNSNDYRDIIAMFDEMMEAHAPLLPQFYPGEARSLPSAEKLEIAPGLVAV</sequence>
<evidence type="ECO:0000256" key="11">
    <source>
        <dbReference type="PIRSR" id="PIRSR601088-4"/>
    </source>
</evidence>
<dbReference type="STRING" id="690879.TSACC_2694"/>
<dbReference type="SUPFAM" id="SSF56327">
    <property type="entry name" value="LDH C-terminal domain-like"/>
    <property type="match status" value="1"/>
</dbReference>
<dbReference type="InterPro" id="IPR015955">
    <property type="entry name" value="Lactate_DH/Glyco_Ohase_4_C"/>
</dbReference>
<keyword evidence="10" id="KW-0533">Nickel</keyword>
<evidence type="ECO:0000256" key="1">
    <source>
        <dbReference type="ARBA" id="ARBA00001936"/>
    </source>
</evidence>
<comment type="similarity">
    <text evidence="2 12">Belongs to the glycosyl hydrolase 4 family.</text>
</comment>
<evidence type="ECO:0000256" key="8">
    <source>
        <dbReference type="ARBA" id="ARBA00023295"/>
    </source>
</evidence>
<comment type="cofactor">
    <cofactor evidence="12">
        <name>NAD(+)</name>
        <dbReference type="ChEBI" id="CHEBI:57540"/>
    </cofactor>
    <text evidence="12">Binds 1 NAD(+) per subunit.</text>
</comment>
<evidence type="ECO:0000313" key="15">
    <source>
        <dbReference type="Proteomes" id="UP000076023"/>
    </source>
</evidence>
<keyword evidence="15" id="KW-1185">Reference proteome</keyword>
<dbReference type="Pfam" id="PF02056">
    <property type="entry name" value="Glyco_hydro_4"/>
    <property type="match status" value="1"/>
</dbReference>
<dbReference type="GO" id="GO:0004553">
    <property type="term" value="F:hydrolase activity, hydrolyzing O-glycosyl compounds"/>
    <property type="evidence" value="ECO:0007669"/>
    <property type="project" value="InterPro"/>
</dbReference>
<gene>
    <name evidence="14" type="ORF">TSACC_2694</name>
</gene>
<evidence type="ECO:0000313" key="14">
    <source>
        <dbReference type="EMBL" id="GAT32296.1"/>
    </source>
</evidence>
<evidence type="ECO:0000259" key="13">
    <source>
        <dbReference type="Pfam" id="PF11975"/>
    </source>
</evidence>
<evidence type="ECO:0000256" key="3">
    <source>
        <dbReference type="ARBA" id="ARBA00022723"/>
    </source>
</evidence>
<organism evidence="14 15">
    <name type="scientific">Terrimicrobium sacchariphilum</name>
    <dbReference type="NCBI Taxonomy" id="690879"/>
    <lineage>
        <taxon>Bacteria</taxon>
        <taxon>Pseudomonadati</taxon>
        <taxon>Verrucomicrobiota</taxon>
        <taxon>Terrimicrobiia</taxon>
        <taxon>Terrimicrobiales</taxon>
        <taxon>Terrimicrobiaceae</taxon>
        <taxon>Terrimicrobium</taxon>
    </lineage>
</organism>
<evidence type="ECO:0000256" key="9">
    <source>
        <dbReference type="PIRSR" id="PIRSR601088-2"/>
    </source>
</evidence>
<dbReference type="PRINTS" id="PR00732">
    <property type="entry name" value="GLHYDRLASE4"/>
</dbReference>
<feature type="binding site" evidence="10">
    <location>
        <position position="202"/>
    </location>
    <ligand>
        <name>Mn(2+)</name>
        <dbReference type="ChEBI" id="CHEBI:29035"/>
    </ligand>
</feature>
<comment type="cofactor">
    <cofactor evidence="1">
        <name>Mn(2+)</name>
        <dbReference type="ChEBI" id="CHEBI:29035"/>
    </cofactor>
</comment>
<dbReference type="PANTHER" id="PTHR32092">
    <property type="entry name" value="6-PHOSPHO-BETA-GLUCOSIDASE-RELATED"/>
    <property type="match status" value="1"/>
</dbReference>
<keyword evidence="10" id="KW-0408">Iron</keyword>
<evidence type="ECO:0000256" key="2">
    <source>
        <dbReference type="ARBA" id="ARBA00010141"/>
    </source>
</evidence>
<proteinExistence type="inferred from homology"/>
<dbReference type="Pfam" id="PF11975">
    <property type="entry name" value="Glyco_hydro_4C"/>
    <property type="match status" value="1"/>
</dbReference>
<reference evidence="15" key="1">
    <citation type="journal article" date="2017" name="Genome Announc.">
        <title>Draft Genome Sequence of Terrimicrobium sacchariphilum NM-5T, a Facultative Anaerobic Soil Bacterium of the Class Spartobacteria.</title>
        <authorList>
            <person name="Qiu Y.L."/>
            <person name="Tourlousse D.M."/>
            <person name="Matsuura N."/>
            <person name="Ohashi A."/>
            <person name="Sekiguchi Y."/>
        </authorList>
    </citation>
    <scope>NUCLEOTIDE SEQUENCE [LARGE SCALE GENOMIC DNA]</scope>
    <source>
        <strain evidence="15">NM-5</strain>
    </source>
</reference>
<dbReference type="RefSeq" id="WP_075078135.1">
    <property type="nucleotide sequence ID" value="NZ_BDCO01000002.1"/>
</dbReference>
<name>A0A146G6F7_TERSA</name>
<feature type="binding site" evidence="10">
    <location>
        <position position="170"/>
    </location>
    <ligand>
        <name>Mn(2+)</name>
        <dbReference type="ChEBI" id="CHEBI:29035"/>
    </ligand>
</feature>
<feature type="site" description="Increases basicity of active site Tyr" evidence="11">
    <location>
        <position position="111"/>
    </location>
</feature>
<dbReference type="InterPro" id="IPR053715">
    <property type="entry name" value="GH4_Enzyme_sf"/>
</dbReference>
<keyword evidence="3 10" id="KW-0479">Metal-binding</keyword>
<keyword evidence="10" id="KW-0170">Cobalt</keyword>
<protein>
    <submittedName>
        <fullName evidence="14">Alpha-galactosidase</fullName>
    </submittedName>
</protein>
<dbReference type="InterPro" id="IPR022616">
    <property type="entry name" value="Glyco_hydro_4_C"/>
</dbReference>
<accession>A0A146G6F7</accession>
<keyword evidence="6 10" id="KW-0464">Manganese</keyword>
<dbReference type="GO" id="GO:0005975">
    <property type="term" value="P:carbohydrate metabolic process"/>
    <property type="evidence" value="ECO:0007669"/>
    <property type="project" value="InterPro"/>
</dbReference>
<evidence type="ECO:0000256" key="7">
    <source>
        <dbReference type="ARBA" id="ARBA00023277"/>
    </source>
</evidence>
<dbReference type="InParanoid" id="A0A146G6F7"/>
<feature type="binding site" evidence="9">
    <location>
        <position position="149"/>
    </location>
    <ligand>
        <name>substrate</name>
    </ligand>
</feature>
<evidence type="ECO:0000256" key="5">
    <source>
        <dbReference type="ARBA" id="ARBA00023027"/>
    </source>
</evidence>
<keyword evidence="8 12" id="KW-0326">Glycosidase</keyword>
<evidence type="ECO:0000256" key="10">
    <source>
        <dbReference type="PIRSR" id="PIRSR601088-3"/>
    </source>
</evidence>
<feature type="domain" description="Glycosyl hydrolase family 4 C-terminal" evidence="13">
    <location>
        <begin position="198"/>
        <end position="421"/>
    </location>
</feature>
<dbReference type="Proteomes" id="UP000076023">
    <property type="component" value="Unassembled WGS sequence"/>
</dbReference>
<evidence type="ECO:0000256" key="6">
    <source>
        <dbReference type="ARBA" id="ARBA00023211"/>
    </source>
</evidence>
<dbReference type="EMBL" id="BDCO01000002">
    <property type="protein sequence ID" value="GAT32296.1"/>
    <property type="molecule type" value="Genomic_DNA"/>
</dbReference>
<dbReference type="InterPro" id="IPR001088">
    <property type="entry name" value="Glyco_hydro_4"/>
</dbReference>
<dbReference type="GO" id="GO:0046872">
    <property type="term" value="F:metal ion binding"/>
    <property type="evidence" value="ECO:0007669"/>
    <property type="project" value="UniProtKB-KW"/>
</dbReference>
<comment type="caution">
    <text evidence="14">The sequence shown here is derived from an EMBL/GenBank/DDBJ whole genome shotgun (WGS) entry which is preliminary data.</text>
</comment>